<protein>
    <submittedName>
        <fullName evidence="11">LOW QUALITY PROTEIN: MORC family CW-type zinc finger protein 3a</fullName>
    </submittedName>
</protein>
<organism evidence="10 11">
    <name type="scientific">Lates calcarifer</name>
    <name type="common">Barramundi</name>
    <name type="synonym">Holocentrus calcarifer</name>
    <dbReference type="NCBI Taxonomy" id="8187"/>
    <lineage>
        <taxon>Eukaryota</taxon>
        <taxon>Metazoa</taxon>
        <taxon>Chordata</taxon>
        <taxon>Craniata</taxon>
        <taxon>Vertebrata</taxon>
        <taxon>Euteleostomi</taxon>
        <taxon>Actinopterygii</taxon>
        <taxon>Neopterygii</taxon>
        <taxon>Teleostei</taxon>
        <taxon>Neoteleostei</taxon>
        <taxon>Acanthomorphata</taxon>
        <taxon>Carangaria</taxon>
        <taxon>Carangaria incertae sedis</taxon>
        <taxon>Centropomidae</taxon>
        <taxon>Lates</taxon>
    </lineage>
</organism>
<accession>A0AAJ7QKN2</accession>
<evidence type="ECO:0000259" key="9">
    <source>
        <dbReference type="PROSITE" id="PS51050"/>
    </source>
</evidence>
<evidence type="ECO:0000256" key="6">
    <source>
        <dbReference type="ARBA" id="ARBA00023242"/>
    </source>
</evidence>
<dbReference type="Gene3D" id="3.30.40.100">
    <property type="match status" value="1"/>
</dbReference>
<feature type="region of interest" description="Disordered" evidence="8">
    <location>
        <begin position="996"/>
        <end position="1033"/>
    </location>
</feature>
<feature type="compositionally biased region" description="Low complexity" evidence="8">
    <location>
        <begin position="629"/>
        <end position="641"/>
    </location>
</feature>
<dbReference type="CDD" id="cd16931">
    <property type="entry name" value="HATPase_MORC-like"/>
    <property type="match status" value="1"/>
</dbReference>
<feature type="compositionally biased region" description="Polar residues" evidence="8">
    <location>
        <begin position="703"/>
        <end position="721"/>
    </location>
</feature>
<dbReference type="InterPro" id="IPR041006">
    <property type="entry name" value="Morc_S5"/>
</dbReference>
<feature type="compositionally biased region" description="Acidic residues" evidence="8">
    <location>
        <begin position="462"/>
        <end position="471"/>
    </location>
</feature>
<dbReference type="InterPro" id="IPR011124">
    <property type="entry name" value="Znf_CW"/>
</dbReference>
<dbReference type="Gene3D" id="3.30.565.10">
    <property type="entry name" value="Histidine kinase-like ATPase, C-terminal domain"/>
    <property type="match status" value="1"/>
</dbReference>
<sequence>MAAQTDRGVPLSTLCPKFLHTNSTSHTWPFSAIAELIDNAYDPDVNAKQFWIDKTVIKGQECLTFMDNGKGLDHDMMHKMLSFGYSDKTAVNGVAPIGIYGNGFKSGSMRLGRDAIVFSKSKSTSCVGMLSQTYLEEIEAKQIIVPIVCFGQTETNKLSVQEEHKASLQDILRYSPFKKQEELFTELEVIGPPWSTEKTGTRIIIWNLRRTSAETVEFDFERDRYDIRIPSDVYEAGNNTSQHPASSSSSPTSYIPESVYSLRAYCSILYLKPRMQIIIRGQKVKSQLIAKSLAYIRKDHYKPTFVIRRIPITFGYNTKSKDQYGIMMYHKNRLIKAYERVGCQLKANNQGVGVIGVIECNFLDPTHNKQSFIETDKYRKTMTNLGIKLEEYWKEMRYRRNKDNPNSTTPVEDTMKRPDQNWVQCDDCLRWRKLPDGIDCSKLPDKWFCCMNPDPQFRSCQVEEEPEDSDDDRPSYCKTYKQQEKEEKKQQKKRQKDEEDRRRQEEQRLASLARENQALIQRQEDLKRQLHQTTVHSPLTPTAPRSRFITESLQGGAARAESSSLRSSTISQAACSPSSSNGLPLISNVCSLSPSHTMSRGKRTQAVTPQRMPKRPRVNGVSRRTLNTPSSVDVSPLCSSSAPDDDDDTDDDLVILETASTPKPQKPSVDLNKVKVEQESTDMNVCMLLESSDDAAVDVTSDKNTAGTSSTGSEAVGTSPSSAPPPEVTSTTTQTEVPKVKKEEIQCQTEGIGKAEESTYNNDDTEQTSHMTTDVCSTEQRVIKEESEEDSQSLLEDHILQNGVAHPPEDNEAAGPSCADAVDIKHSSLHPPSITEVQEQQDQLLELMQETAQERDSYKEQVHNLSCQLQDMQSRLQELSEIHVKKECSHQASQTEETKEMEGRDDYKYLFEKAKQKVDELIKEKEALLATADNKPSTSRGEEEDTDDIALQVDYLMRELDQRNMERDELRSQLDSLEQEKEYLVAQCEELRQQLREKAQKESTTPPRATDSAEQTDTEEGEGTSISGTDSSSDTFRSLIELRQNIGRLLITYVPALDLGQVNYECNVIDEILDQVLSDESFGGFGQRDVAQNE</sequence>
<keyword evidence="2" id="KW-0479">Metal-binding</keyword>
<keyword evidence="6" id="KW-0539">Nucleus</keyword>
<dbReference type="Pfam" id="PF13589">
    <property type="entry name" value="HATPase_c_3"/>
    <property type="match status" value="1"/>
</dbReference>
<feature type="compositionally biased region" description="Polar residues" evidence="8">
    <location>
        <begin position="758"/>
        <end position="778"/>
    </location>
</feature>
<dbReference type="GO" id="GO:0016605">
    <property type="term" value="C:PML body"/>
    <property type="evidence" value="ECO:0007669"/>
    <property type="project" value="TreeGrafter"/>
</dbReference>
<feature type="compositionally biased region" description="Polar residues" evidence="8">
    <location>
        <begin position="1002"/>
        <end position="1013"/>
    </location>
</feature>
<evidence type="ECO:0000313" key="11">
    <source>
        <dbReference type="RefSeq" id="XP_018558647.1"/>
    </source>
</evidence>
<dbReference type="GO" id="GO:0016887">
    <property type="term" value="F:ATP hydrolysis activity"/>
    <property type="evidence" value="ECO:0007669"/>
    <property type="project" value="InterPro"/>
</dbReference>
<feature type="region of interest" description="Disordered" evidence="8">
    <location>
        <begin position="461"/>
        <end position="515"/>
    </location>
</feature>
<dbReference type="InterPro" id="IPR045261">
    <property type="entry name" value="MORC_ATPase"/>
</dbReference>
<feature type="coiled-coil region" evidence="7">
    <location>
        <begin position="834"/>
        <end position="935"/>
    </location>
</feature>
<dbReference type="RefSeq" id="XP_018558647.1">
    <property type="nucleotide sequence ID" value="XM_018703131.1"/>
</dbReference>
<evidence type="ECO:0000256" key="4">
    <source>
        <dbReference type="ARBA" id="ARBA00022833"/>
    </source>
</evidence>
<dbReference type="GeneID" id="108901594"/>
<evidence type="ECO:0000256" key="7">
    <source>
        <dbReference type="SAM" id="Coils"/>
    </source>
</evidence>
<evidence type="ECO:0000313" key="10">
    <source>
        <dbReference type="Proteomes" id="UP000694890"/>
    </source>
</evidence>
<dbReference type="CTD" id="553447"/>
<keyword evidence="5 7" id="KW-0175">Coiled coil</keyword>
<dbReference type="GO" id="GO:0008270">
    <property type="term" value="F:zinc ion binding"/>
    <property type="evidence" value="ECO:0007669"/>
    <property type="project" value="UniProtKB-KW"/>
</dbReference>
<feature type="compositionally biased region" description="Basic and acidic residues" evidence="8">
    <location>
        <begin position="481"/>
        <end position="508"/>
    </location>
</feature>
<evidence type="ECO:0000256" key="5">
    <source>
        <dbReference type="ARBA" id="ARBA00023054"/>
    </source>
</evidence>
<dbReference type="AlphaFoldDB" id="A0AAJ7QKN2"/>
<feature type="compositionally biased region" description="Low complexity" evidence="8">
    <location>
        <begin position="1023"/>
        <end position="1033"/>
    </location>
</feature>
<keyword evidence="4" id="KW-0862">Zinc</keyword>
<dbReference type="KEGG" id="lcf:108901594"/>
<dbReference type="PROSITE" id="PS51050">
    <property type="entry name" value="ZF_CW"/>
    <property type="match status" value="1"/>
</dbReference>
<dbReference type="PANTHER" id="PTHR23336">
    <property type="entry name" value="ZINC FINGER CW-TYPE COILED-COIL DOMAIN PROTEIN 3"/>
    <property type="match status" value="1"/>
</dbReference>
<dbReference type="Pfam" id="PF07496">
    <property type="entry name" value="zf-CW"/>
    <property type="match status" value="1"/>
</dbReference>
<dbReference type="Proteomes" id="UP000694890">
    <property type="component" value="Linkage group LG1"/>
</dbReference>
<proteinExistence type="predicted"/>
<evidence type="ECO:0000256" key="8">
    <source>
        <dbReference type="SAM" id="MobiDB-lite"/>
    </source>
</evidence>
<feature type="domain" description="CW-type" evidence="9">
    <location>
        <begin position="416"/>
        <end position="468"/>
    </location>
</feature>
<dbReference type="SUPFAM" id="SSF55874">
    <property type="entry name" value="ATPase domain of HSP90 chaperone/DNA topoisomerase II/histidine kinase"/>
    <property type="match status" value="1"/>
</dbReference>
<evidence type="ECO:0000256" key="2">
    <source>
        <dbReference type="ARBA" id="ARBA00022723"/>
    </source>
</evidence>
<feature type="region of interest" description="Disordered" evidence="8">
    <location>
        <begin position="593"/>
        <end position="651"/>
    </location>
</feature>
<evidence type="ECO:0000256" key="3">
    <source>
        <dbReference type="ARBA" id="ARBA00022771"/>
    </source>
</evidence>
<name>A0AAJ7QKN2_LATCA</name>
<reference evidence="11" key="1">
    <citation type="submission" date="2025-08" db="UniProtKB">
        <authorList>
            <consortium name="RefSeq"/>
        </authorList>
    </citation>
    <scope>IDENTIFICATION</scope>
    <source>
        <tissue evidence="11">Brain</tissue>
    </source>
</reference>
<dbReference type="PANTHER" id="PTHR23336:SF17">
    <property type="entry name" value="MORC FAMILY CW-TYPE ZINC FINGER PROTEIN 3"/>
    <property type="match status" value="1"/>
</dbReference>
<dbReference type="InterPro" id="IPR036890">
    <property type="entry name" value="HATPase_C_sf"/>
</dbReference>
<gene>
    <name evidence="11" type="primary">morc3a</name>
</gene>
<keyword evidence="3" id="KW-0863">Zinc-finger</keyword>
<dbReference type="Pfam" id="PF17942">
    <property type="entry name" value="Morc6_S5"/>
    <property type="match status" value="1"/>
</dbReference>
<evidence type="ECO:0000256" key="1">
    <source>
        <dbReference type="ARBA" id="ARBA00004123"/>
    </source>
</evidence>
<feature type="region of interest" description="Disordered" evidence="8">
    <location>
        <begin position="699"/>
        <end position="778"/>
    </location>
</feature>
<comment type="subcellular location">
    <subcellularLocation>
        <location evidence="1">Nucleus</location>
    </subcellularLocation>
</comment>